<dbReference type="PANTHER" id="PTHR11895:SF176">
    <property type="entry name" value="AMIDASE AMID-RELATED"/>
    <property type="match status" value="1"/>
</dbReference>
<accession>A0A1I2EET9</accession>
<dbReference type="PROSITE" id="PS00571">
    <property type="entry name" value="AMIDASES"/>
    <property type="match status" value="1"/>
</dbReference>
<dbReference type="STRING" id="1798228.SAMN05216574_10725"/>
<dbReference type="PANTHER" id="PTHR11895">
    <property type="entry name" value="TRANSAMIDASE"/>
    <property type="match status" value="1"/>
</dbReference>
<organism evidence="2 3">
    <name type="scientific">Blastococcus tunisiensis</name>
    <dbReference type="NCBI Taxonomy" id="1798228"/>
    <lineage>
        <taxon>Bacteria</taxon>
        <taxon>Bacillati</taxon>
        <taxon>Actinomycetota</taxon>
        <taxon>Actinomycetes</taxon>
        <taxon>Geodermatophilales</taxon>
        <taxon>Geodermatophilaceae</taxon>
        <taxon>Blastococcus</taxon>
    </lineage>
</organism>
<dbReference type="OrthoDB" id="182039at2"/>
<dbReference type="InterPro" id="IPR023631">
    <property type="entry name" value="Amidase_dom"/>
</dbReference>
<dbReference type="RefSeq" id="WP_092197223.1">
    <property type="nucleotide sequence ID" value="NZ_FOND01000007.1"/>
</dbReference>
<evidence type="ECO:0000313" key="3">
    <source>
        <dbReference type="Proteomes" id="UP000198589"/>
    </source>
</evidence>
<sequence length="470" mass="49990">MEAFELPLATAAAEISARRLSPVELIDSVLRRIENTEPEINAFAHVCGDRAREQAAVAEKEIAAGRYRGPLHGIPLGVKDLYDTAGIPSTSSSEVRAEHVPDADAVAVQRLVDAGMVMVGKTHTHEFAYGGRTHTTRNPWDTDRIPGGSSGGSGAALAAGSCMVGMGTDTAGSIRIPANLCGTVGLKPTYGRTSRRGVASLSWSLDHVGPLTRNVVDCAHVLRVLAGHDPLDPASVDVAVPDYAAGLTGDVRGLRIGVPTNFFFDHVQEDVEASVRAGIEVLVGLGAEVREVTIPYADQVLAAEWGIVMPEAAAYHEESLRTKAELFRPDTRIKLEVGALILATDYIKALRIRTLMQRAWRKLFDDVDVVVAPVQPFPAPLVDDMEVTWPDGTVEPVDLAMVRLTSPANLTGLPTLALPTGFDVDGLPLGMQVTGRPFDEATLLNLGTAYERATDVVGRIAPVARADAPA</sequence>
<dbReference type="AlphaFoldDB" id="A0A1I2EET9"/>
<keyword evidence="3" id="KW-1185">Reference proteome</keyword>
<evidence type="ECO:0000313" key="2">
    <source>
        <dbReference type="EMBL" id="SFE91229.1"/>
    </source>
</evidence>
<keyword evidence="2" id="KW-0808">Transferase</keyword>
<dbReference type="Pfam" id="PF01425">
    <property type="entry name" value="Amidase"/>
    <property type="match status" value="1"/>
</dbReference>
<evidence type="ECO:0000259" key="1">
    <source>
        <dbReference type="Pfam" id="PF01425"/>
    </source>
</evidence>
<dbReference type="SUPFAM" id="SSF75304">
    <property type="entry name" value="Amidase signature (AS) enzymes"/>
    <property type="match status" value="1"/>
</dbReference>
<protein>
    <submittedName>
        <fullName evidence="2">Aspartyl-tRNA(Asn)/glutamyl-tRNA(Gln) amidotransferase subunit A</fullName>
    </submittedName>
</protein>
<feature type="domain" description="Amidase" evidence="1">
    <location>
        <begin position="24"/>
        <end position="444"/>
    </location>
</feature>
<gene>
    <name evidence="2" type="ORF">SAMN05216574_10725</name>
</gene>
<name>A0A1I2EET9_9ACTN</name>
<proteinExistence type="predicted"/>
<reference evidence="3" key="1">
    <citation type="submission" date="2016-10" db="EMBL/GenBank/DDBJ databases">
        <authorList>
            <person name="Varghese N."/>
            <person name="Submissions S."/>
        </authorList>
    </citation>
    <scope>NUCLEOTIDE SEQUENCE [LARGE SCALE GENOMIC DNA]</scope>
    <source>
        <strain evidence="3">DSM 46838</strain>
    </source>
</reference>
<dbReference type="InterPro" id="IPR000120">
    <property type="entry name" value="Amidase"/>
</dbReference>
<dbReference type="InterPro" id="IPR020556">
    <property type="entry name" value="Amidase_CS"/>
</dbReference>
<dbReference type="EMBL" id="FOND01000007">
    <property type="protein sequence ID" value="SFE91229.1"/>
    <property type="molecule type" value="Genomic_DNA"/>
</dbReference>
<dbReference type="InterPro" id="IPR036928">
    <property type="entry name" value="AS_sf"/>
</dbReference>
<dbReference type="GO" id="GO:0016740">
    <property type="term" value="F:transferase activity"/>
    <property type="evidence" value="ECO:0007669"/>
    <property type="project" value="UniProtKB-KW"/>
</dbReference>
<dbReference type="Gene3D" id="3.90.1300.10">
    <property type="entry name" value="Amidase signature (AS) domain"/>
    <property type="match status" value="1"/>
</dbReference>
<dbReference type="Proteomes" id="UP000198589">
    <property type="component" value="Unassembled WGS sequence"/>
</dbReference>